<comment type="caution">
    <text evidence="1">The sequence shown here is derived from an EMBL/GenBank/DDBJ whole genome shotgun (WGS) entry which is preliminary data.</text>
</comment>
<protein>
    <submittedName>
        <fullName evidence="1">Uncharacterized protein</fullName>
    </submittedName>
</protein>
<evidence type="ECO:0000313" key="2">
    <source>
        <dbReference type="Proteomes" id="UP000736335"/>
    </source>
</evidence>
<sequence length="132" mass="15268">MLGQPPYQMLRVADEVQKIFGSLKPLDELTIRGCDLHVFFVNFLEDPTKLRDLEPPFTFPQINELTLLHLLMEDAEMEGVDAIVELEKLQHALGIPLERVKVRMWGLPSGMMEELGRWVDAVDCRELYKDDE</sequence>
<dbReference type="EMBL" id="WIUZ02000009">
    <property type="protein sequence ID" value="KAF9783860.1"/>
    <property type="molecule type" value="Genomic_DNA"/>
</dbReference>
<organism evidence="1 2">
    <name type="scientific">Thelephora terrestris</name>
    <dbReference type="NCBI Taxonomy" id="56493"/>
    <lineage>
        <taxon>Eukaryota</taxon>
        <taxon>Fungi</taxon>
        <taxon>Dikarya</taxon>
        <taxon>Basidiomycota</taxon>
        <taxon>Agaricomycotina</taxon>
        <taxon>Agaricomycetes</taxon>
        <taxon>Thelephorales</taxon>
        <taxon>Thelephoraceae</taxon>
        <taxon>Thelephora</taxon>
    </lineage>
</organism>
<keyword evidence="2" id="KW-1185">Reference proteome</keyword>
<name>A0A9P6HDK2_9AGAM</name>
<reference evidence="1" key="2">
    <citation type="submission" date="2020-11" db="EMBL/GenBank/DDBJ databases">
        <authorList>
            <consortium name="DOE Joint Genome Institute"/>
            <person name="Kuo A."/>
            <person name="Miyauchi S."/>
            <person name="Kiss E."/>
            <person name="Drula E."/>
            <person name="Kohler A."/>
            <person name="Sanchez-Garcia M."/>
            <person name="Andreopoulos B."/>
            <person name="Barry K.W."/>
            <person name="Bonito G."/>
            <person name="Buee M."/>
            <person name="Carver A."/>
            <person name="Chen C."/>
            <person name="Cichocki N."/>
            <person name="Clum A."/>
            <person name="Culley D."/>
            <person name="Crous P.W."/>
            <person name="Fauchery L."/>
            <person name="Girlanda M."/>
            <person name="Hayes R."/>
            <person name="Keri Z."/>
            <person name="Labutti K."/>
            <person name="Lipzen A."/>
            <person name="Lombard V."/>
            <person name="Magnuson J."/>
            <person name="Maillard F."/>
            <person name="Morin E."/>
            <person name="Murat C."/>
            <person name="Nolan M."/>
            <person name="Ohm R."/>
            <person name="Pangilinan J."/>
            <person name="Pereira M."/>
            <person name="Perotto S."/>
            <person name="Peter M."/>
            <person name="Riley R."/>
            <person name="Sitrit Y."/>
            <person name="Stielow B."/>
            <person name="Szollosi G."/>
            <person name="Zifcakova L."/>
            <person name="Stursova M."/>
            <person name="Spatafora J.W."/>
            <person name="Tedersoo L."/>
            <person name="Vaario L.-M."/>
            <person name="Yamada A."/>
            <person name="Yan M."/>
            <person name="Wang P."/>
            <person name="Xu J."/>
            <person name="Bruns T."/>
            <person name="Baldrian P."/>
            <person name="Vilgalys R."/>
            <person name="Henrissat B."/>
            <person name="Grigoriev I.V."/>
            <person name="Hibbett D."/>
            <person name="Nagy L.G."/>
            <person name="Martin F.M."/>
        </authorList>
    </citation>
    <scope>NUCLEOTIDE SEQUENCE</scope>
    <source>
        <strain evidence="1">UH-Tt-Lm1</strain>
    </source>
</reference>
<evidence type="ECO:0000313" key="1">
    <source>
        <dbReference type="EMBL" id="KAF9783860.1"/>
    </source>
</evidence>
<proteinExistence type="predicted"/>
<reference evidence="1" key="1">
    <citation type="journal article" date="2020" name="Nat. Commun.">
        <title>Large-scale genome sequencing of mycorrhizal fungi provides insights into the early evolution of symbiotic traits.</title>
        <authorList>
            <person name="Miyauchi S."/>
            <person name="Kiss E."/>
            <person name="Kuo A."/>
            <person name="Drula E."/>
            <person name="Kohler A."/>
            <person name="Sanchez-Garcia M."/>
            <person name="Morin E."/>
            <person name="Andreopoulos B."/>
            <person name="Barry K.W."/>
            <person name="Bonito G."/>
            <person name="Buee M."/>
            <person name="Carver A."/>
            <person name="Chen C."/>
            <person name="Cichocki N."/>
            <person name="Clum A."/>
            <person name="Culley D."/>
            <person name="Crous P.W."/>
            <person name="Fauchery L."/>
            <person name="Girlanda M."/>
            <person name="Hayes R.D."/>
            <person name="Keri Z."/>
            <person name="LaButti K."/>
            <person name="Lipzen A."/>
            <person name="Lombard V."/>
            <person name="Magnuson J."/>
            <person name="Maillard F."/>
            <person name="Murat C."/>
            <person name="Nolan M."/>
            <person name="Ohm R.A."/>
            <person name="Pangilinan J."/>
            <person name="Pereira M.F."/>
            <person name="Perotto S."/>
            <person name="Peter M."/>
            <person name="Pfister S."/>
            <person name="Riley R."/>
            <person name="Sitrit Y."/>
            <person name="Stielow J.B."/>
            <person name="Szollosi G."/>
            <person name="Zifcakova L."/>
            <person name="Stursova M."/>
            <person name="Spatafora J.W."/>
            <person name="Tedersoo L."/>
            <person name="Vaario L.M."/>
            <person name="Yamada A."/>
            <person name="Yan M."/>
            <person name="Wang P."/>
            <person name="Xu J."/>
            <person name="Bruns T."/>
            <person name="Baldrian P."/>
            <person name="Vilgalys R."/>
            <person name="Dunand C."/>
            <person name="Henrissat B."/>
            <person name="Grigoriev I.V."/>
            <person name="Hibbett D."/>
            <person name="Nagy L.G."/>
            <person name="Martin F.M."/>
        </authorList>
    </citation>
    <scope>NUCLEOTIDE SEQUENCE</scope>
    <source>
        <strain evidence="1">UH-Tt-Lm1</strain>
    </source>
</reference>
<gene>
    <name evidence="1" type="ORF">BJ322DRAFT_1109709</name>
</gene>
<accession>A0A9P6HDK2</accession>
<dbReference type="Proteomes" id="UP000736335">
    <property type="component" value="Unassembled WGS sequence"/>
</dbReference>
<dbReference type="OrthoDB" id="3310395at2759"/>
<dbReference type="AlphaFoldDB" id="A0A9P6HDK2"/>